<keyword evidence="5" id="KW-1185">Reference proteome</keyword>
<dbReference type="UniPathway" id="UPA00060">
    <property type="reaction ID" value="UER00138"/>
</dbReference>
<comment type="caution">
    <text evidence="4">The sequence shown here is derived from an EMBL/GenBank/DDBJ whole genome shotgun (WGS) entry which is preliminary data.</text>
</comment>
<evidence type="ECO:0000256" key="2">
    <source>
        <dbReference type="ARBA" id="ARBA00012135"/>
    </source>
</evidence>
<dbReference type="GO" id="GO:0009228">
    <property type="term" value="P:thiamine biosynthetic process"/>
    <property type="evidence" value="ECO:0007669"/>
    <property type="project" value="InterPro"/>
</dbReference>
<evidence type="ECO:0000256" key="1">
    <source>
        <dbReference type="ARBA" id="ARBA00004948"/>
    </source>
</evidence>
<dbReference type="OrthoDB" id="9810880at2"/>
<name>A0A844ZXA5_9SPHN</name>
<dbReference type="EC" id="2.7.1.49" evidence="2"/>
<dbReference type="CDD" id="cd06587">
    <property type="entry name" value="VOC"/>
    <property type="match status" value="1"/>
</dbReference>
<dbReference type="RefSeq" id="WP_160605602.1">
    <property type="nucleotide sequence ID" value="NZ_WTYX01000002.1"/>
</dbReference>
<dbReference type="InterPro" id="IPR029056">
    <property type="entry name" value="Ribokinase-like"/>
</dbReference>
<dbReference type="GO" id="GO:0008902">
    <property type="term" value="F:hydroxymethylpyrimidine kinase activity"/>
    <property type="evidence" value="ECO:0007669"/>
    <property type="project" value="UniProtKB-EC"/>
</dbReference>
<evidence type="ECO:0000313" key="5">
    <source>
        <dbReference type="Proteomes" id="UP000442714"/>
    </source>
</evidence>
<accession>A0A844ZXA5</accession>
<keyword evidence="4" id="KW-0808">Transferase</keyword>
<dbReference type="GO" id="GO:0008972">
    <property type="term" value="F:phosphomethylpyrimidine kinase activity"/>
    <property type="evidence" value="ECO:0007669"/>
    <property type="project" value="InterPro"/>
</dbReference>
<dbReference type="SUPFAM" id="SSF53613">
    <property type="entry name" value="Ribokinase-like"/>
    <property type="match status" value="1"/>
</dbReference>
<dbReference type="InterPro" id="IPR004399">
    <property type="entry name" value="HMP/HMP-P_kinase_dom"/>
</dbReference>
<dbReference type="InterPro" id="IPR037523">
    <property type="entry name" value="VOC_core"/>
</dbReference>
<dbReference type="Gene3D" id="3.40.1190.20">
    <property type="match status" value="1"/>
</dbReference>
<dbReference type="GO" id="GO:0005829">
    <property type="term" value="C:cytosol"/>
    <property type="evidence" value="ECO:0007669"/>
    <property type="project" value="TreeGrafter"/>
</dbReference>
<dbReference type="SUPFAM" id="SSF54593">
    <property type="entry name" value="Glyoxalase/Bleomycin resistance protein/Dihydroxybiphenyl dioxygenase"/>
    <property type="match status" value="1"/>
</dbReference>
<dbReference type="Proteomes" id="UP000442714">
    <property type="component" value="Unassembled WGS sequence"/>
</dbReference>
<comment type="pathway">
    <text evidence="1">Cofactor biosynthesis; thiamine diphosphate biosynthesis.</text>
</comment>
<dbReference type="PANTHER" id="PTHR20858:SF17">
    <property type="entry name" value="HYDROXYMETHYLPYRIMIDINE_PHOSPHOMETHYLPYRIMIDINE KINASE THI20-RELATED"/>
    <property type="match status" value="1"/>
</dbReference>
<dbReference type="InterPro" id="IPR029068">
    <property type="entry name" value="Glyas_Bleomycin-R_OHBP_Dase"/>
</dbReference>
<evidence type="ECO:0000259" key="3">
    <source>
        <dbReference type="PROSITE" id="PS51819"/>
    </source>
</evidence>
<dbReference type="NCBIfam" id="TIGR00097">
    <property type="entry name" value="HMP-P_kinase"/>
    <property type="match status" value="1"/>
</dbReference>
<dbReference type="AlphaFoldDB" id="A0A844ZXA5"/>
<dbReference type="GO" id="GO:0009229">
    <property type="term" value="P:thiamine diphosphate biosynthetic process"/>
    <property type="evidence" value="ECO:0007669"/>
    <property type="project" value="UniProtKB-UniPathway"/>
</dbReference>
<dbReference type="CDD" id="cd01169">
    <property type="entry name" value="HMPP_kinase"/>
    <property type="match status" value="1"/>
</dbReference>
<evidence type="ECO:0000313" key="4">
    <source>
        <dbReference type="EMBL" id="MXO91810.1"/>
    </source>
</evidence>
<dbReference type="Pfam" id="PF00903">
    <property type="entry name" value="Glyoxalase"/>
    <property type="match status" value="1"/>
</dbReference>
<dbReference type="PROSITE" id="PS51819">
    <property type="entry name" value="VOC"/>
    <property type="match status" value="1"/>
</dbReference>
<dbReference type="Gene3D" id="3.10.180.10">
    <property type="entry name" value="2,3-Dihydroxybiphenyl 1,2-Dioxygenase, domain 1"/>
    <property type="match status" value="1"/>
</dbReference>
<feature type="domain" description="VOC" evidence="3">
    <location>
        <begin position="258"/>
        <end position="366"/>
    </location>
</feature>
<sequence length="377" mass="39719">MAKKPPRILSIAGSDSSGGAGIQADIKTTTMLGGYAMTAITSVTAQNTLGVQAEETHSAEFVGQQIDSCLTDIGVDAVKIGMLGSPEIADVVAGRLEQLDVPIVFDPVMVATSGSALADEQTIAAFERLMAMATLTTPNVAELEILGGSGALAARDIAHLAKGGDVDAKMVTDRLVRPGVDDCIWTAPKIATRHTHGTGCSLSSAIATFLGFGLSLKDAVGRAREFVRLALHDAPGYGAMAGPLGHQAVRMDLTGEPRLNQITLPVGNYEEAVLFYRAIGLVQIVDSPSNGYARFESPGGATLSVSTGHGEIGGASVYFECLDVDAITGQLRDQGIACPQPVDQGWNWRECWISDPSGNRICFYQAGEDRRYPPWRI</sequence>
<gene>
    <name evidence="4" type="primary">thiD</name>
    <name evidence="4" type="ORF">GRI41_13315</name>
</gene>
<dbReference type="Pfam" id="PF08543">
    <property type="entry name" value="Phos_pyr_kin"/>
    <property type="match status" value="1"/>
</dbReference>
<reference evidence="4 5" key="1">
    <citation type="submission" date="2019-12" db="EMBL/GenBank/DDBJ databases">
        <title>Genomic-based taxomic classification of the family Erythrobacteraceae.</title>
        <authorList>
            <person name="Xu L."/>
        </authorList>
    </citation>
    <scope>NUCLEOTIDE SEQUENCE [LARGE SCALE GENOMIC DNA]</scope>
    <source>
        <strain evidence="4 5">KCTC 52763</strain>
    </source>
</reference>
<organism evidence="4 5">
    <name type="scientific">Pontixanthobacter aquaemixtae</name>
    <dbReference type="NCBI Taxonomy" id="1958940"/>
    <lineage>
        <taxon>Bacteria</taxon>
        <taxon>Pseudomonadati</taxon>
        <taxon>Pseudomonadota</taxon>
        <taxon>Alphaproteobacteria</taxon>
        <taxon>Sphingomonadales</taxon>
        <taxon>Erythrobacteraceae</taxon>
        <taxon>Pontixanthobacter</taxon>
    </lineage>
</organism>
<keyword evidence="4" id="KW-0418">Kinase</keyword>
<dbReference type="EMBL" id="WTYX01000002">
    <property type="protein sequence ID" value="MXO91810.1"/>
    <property type="molecule type" value="Genomic_DNA"/>
</dbReference>
<protein>
    <recommendedName>
        <fullName evidence="2">hydroxymethylpyrimidine kinase</fullName>
        <ecNumber evidence="2">2.7.1.49</ecNumber>
    </recommendedName>
</protein>
<proteinExistence type="predicted"/>
<dbReference type="InterPro" id="IPR013749">
    <property type="entry name" value="PM/HMP-P_kinase-1"/>
</dbReference>
<dbReference type="PANTHER" id="PTHR20858">
    <property type="entry name" value="PHOSPHOMETHYLPYRIMIDINE KINASE"/>
    <property type="match status" value="1"/>
</dbReference>
<dbReference type="InterPro" id="IPR004360">
    <property type="entry name" value="Glyas_Fos-R_dOase_dom"/>
</dbReference>